<dbReference type="EMBL" id="LR796339">
    <property type="protein sequence ID" value="CAB4137114.1"/>
    <property type="molecule type" value="Genomic_DNA"/>
</dbReference>
<accession>A0A6J5LRD8</accession>
<evidence type="ECO:0000313" key="1">
    <source>
        <dbReference type="EMBL" id="CAB4137114.1"/>
    </source>
</evidence>
<proteinExistence type="predicted"/>
<gene>
    <name evidence="1" type="ORF">UFOVP317_12</name>
</gene>
<name>A0A6J5LRD8_9CAUD</name>
<protein>
    <submittedName>
        <fullName evidence="1">Uncharacterized protein</fullName>
    </submittedName>
</protein>
<sequence>MMKFLTALLRLLDRLFGLFEQRRWEQQGREKTIKEMNDEINRQIELGEAAISVPDFERSERLRNRFDRSRTDK</sequence>
<reference evidence="1" key="1">
    <citation type="submission" date="2020-04" db="EMBL/GenBank/DDBJ databases">
        <authorList>
            <person name="Chiriac C."/>
            <person name="Salcher M."/>
            <person name="Ghai R."/>
            <person name="Kavagutti S V."/>
        </authorList>
    </citation>
    <scope>NUCLEOTIDE SEQUENCE</scope>
</reference>
<organism evidence="1">
    <name type="scientific">uncultured Caudovirales phage</name>
    <dbReference type="NCBI Taxonomy" id="2100421"/>
    <lineage>
        <taxon>Viruses</taxon>
        <taxon>Duplodnaviria</taxon>
        <taxon>Heunggongvirae</taxon>
        <taxon>Uroviricota</taxon>
        <taxon>Caudoviricetes</taxon>
        <taxon>Peduoviridae</taxon>
        <taxon>Maltschvirus</taxon>
        <taxon>Maltschvirus maltsch</taxon>
    </lineage>
</organism>